<dbReference type="OrthoDB" id="1492311at2"/>
<evidence type="ECO:0000313" key="1">
    <source>
        <dbReference type="EMBL" id="TXF91124.1"/>
    </source>
</evidence>
<keyword evidence="2" id="KW-1185">Reference proteome</keyword>
<reference evidence="1 2" key="1">
    <citation type="submission" date="2019-08" db="EMBL/GenBank/DDBJ databases">
        <title>Lewinella sp. strain SSH13 Genome sequencing and assembly.</title>
        <authorList>
            <person name="Kim I."/>
        </authorList>
    </citation>
    <scope>NUCLEOTIDE SEQUENCE [LARGE SCALE GENOMIC DNA]</scope>
    <source>
        <strain evidence="1 2">SSH13</strain>
    </source>
</reference>
<dbReference type="RefSeq" id="WP_147929143.1">
    <property type="nucleotide sequence ID" value="NZ_VOXD01000003.1"/>
</dbReference>
<sequence length="262" mass="30066">MDLNIHISKKGTRVVKASELHRALGLNDNHYQTNVRHWLKDIYQFSDGIRRPEGMKDFARDPRSKGNVVPEYYLCLEFGKLIALSSKSKVKQSVATRLSKEEDVYPEHVQLSVTETLELLEQVKALARITCQKAAESRHLAYYTRKRGSAEYWNHYRREQIVGCTMADLREQLRLRNEKVAAKADLRELISRVDAHDLIRIGIIDHYAAMGNSLPYSQQLGNLAKELAKQLRLEIVDDREGELLFAPPADVDVLRKMQRAAA</sequence>
<dbReference type="AlphaFoldDB" id="A0A5C7FWQ1"/>
<name>A0A5C7FWQ1_9BACT</name>
<dbReference type="Proteomes" id="UP000321907">
    <property type="component" value="Unassembled WGS sequence"/>
</dbReference>
<organism evidence="1 2">
    <name type="scientific">Neolewinella aurantiaca</name>
    <dbReference type="NCBI Taxonomy" id="2602767"/>
    <lineage>
        <taxon>Bacteria</taxon>
        <taxon>Pseudomonadati</taxon>
        <taxon>Bacteroidota</taxon>
        <taxon>Saprospiria</taxon>
        <taxon>Saprospirales</taxon>
        <taxon>Lewinellaceae</taxon>
        <taxon>Neolewinella</taxon>
    </lineage>
</organism>
<evidence type="ECO:0000313" key="2">
    <source>
        <dbReference type="Proteomes" id="UP000321907"/>
    </source>
</evidence>
<protein>
    <submittedName>
        <fullName evidence="1">Uncharacterized protein</fullName>
    </submittedName>
</protein>
<dbReference type="EMBL" id="VOXD01000003">
    <property type="protein sequence ID" value="TXF91124.1"/>
    <property type="molecule type" value="Genomic_DNA"/>
</dbReference>
<proteinExistence type="predicted"/>
<accession>A0A5C7FWQ1</accession>
<gene>
    <name evidence="1" type="ORF">FUA23_02535</name>
</gene>
<comment type="caution">
    <text evidence="1">The sequence shown here is derived from an EMBL/GenBank/DDBJ whole genome shotgun (WGS) entry which is preliminary data.</text>
</comment>